<protein>
    <submittedName>
        <fullName evidence="2">Uncharacterized protein</fullName>
    </submittedName>
</protein>
<accession>A0A9P8ADM2</accession>
<comment type="caution">
    <text evidence="2">The sequence shown here is derived from an EMBL/GenBank/DDBJ whole genome shotgun (WGS) entry which is preliminary data.</text>
</comment>
<evidence type="ECO:0000313" key="3">
    <source>
        <dbReference type="Proteomes" id="UP001049176"/>
    </source>
</evidence>
<gene>
    <name evidence="2" type="ORF">E1B28_005075</name>
</gene>
<dbReference type="AlphaFoldDB" id="A0A9P8ADM2"/>
<evidence type="ECO:0000256" key="1">
    <source>
        <dbReference type="SAM" id="MobiDB-lite"/>
    </source>
</evidence>
<dbReference type="KEGG" id="more:E1B28_005075"/>
<dbReference type="RefSeq" id="XP_043014224.1">
    <property type="nucleotide sequence ID" value="XM_043149617.1"/>
</dbReference>
<proteinExistence type="predicted"/>
<sequence length="113" mass="12225">MAFLGGRARVPQPYEPREPSDEPFARMDLFEEGCTLPPLPTRAYIAHGYWKGDVNRTSPMTDVLELTPLTLEGRKIAPNRSHLSSNGSGSLPKLKHGRLGGGGRGKGDLLGVT</sequence>
<dbReference type="EMBL" id="CM032182">
    <property type="protein sequence ID" value="KAG7097754.1"/>
    <property type="molecule type" value="Genomic_DNA"/>
</dbReference>
<keyword evidence="3" id="KW-1185">Reference proteome</keyword>
<dbReference type="GeneID" id="66074151"/>
<reference evidence="2" key="1">
    <citation type="journal article" date="2021" name="Genome Biol. Evol.">
        <title>The assembled and annotated genome of the fairy-ring fungus Marasmius oreades.</title>
        <authorList>
            <person name="Hiltunen M."/>
            <person name="Ament-Velasquez S.L."/>
            <person name="Johannesson H."/>
        </authorList>
    </citation>
    <scope>NUCLEOTIDE SEQUENCE</scope>
    <source>
        <strain evidence="2">03SP1</strain>
    </source>
</reference>
<evidence type="ECO:0000313" key="2">
    <source>
        <dbReference type="EMBL" id="KAG7097754.1"/>
    </source>
</evidence>
<organism evidence="2 3">
    <name type="scientific">Marasmius oreades</name>
    <name type="common">fairy-ring Marasmius</name>
    <dbReference type="NCBI Taxonomy" id="181124"/>
    <lineage>
        <taxon>Eukaryota</taxon>
        <taxon>Fungi</taxon>
        <taxon>Dikarya</taxon>
        <taxon>Basidiomycota</taxon>
        <taxon>Agaricomycotina</taxon>
        <taxon>Agaricomycetes</taxon>
        <taxon>Agaricomycetidae</taxon>
        <taxon>Agaricales</taxon>
        <taxon>Marasmiineae</taxon>
        <taxon>Marasmiaceae</taxon>
        <taxon>Marasmius</taxon>
    </lineage>
</organism>
<name>A0A9P8ADM2_9AGAR</name>
<dbReference type="Proteomes" id="UP001049176">
    <property type="component" value="Chromosome 2"/>
</dbReference>
<feature type="region of interest" description="Disordered" evidence="1">
    <location>
        <begin position="75"/>
        <end position="113"/>
    </location>
</feature>
<feature type="region of interest" description="Disordered" evidence="1">
    <location>
        <begin position="1"/>
        <end position="22"/>
    </location>
</feature>